<keyword evidence="3" id="KW-0833">Ubl conjugation pathway</keyword>
<dbReference type="Gene3D" id="1.10.418.20">
    <property type="match status" value="1"/>
</dbReference>
<dbReference type="FunFam" id="3.30.310.130:FF:000006">
    <property type="entry name" value="Probable ubiquitin-like-specific protease 2B"/>
    <property type="match status" value="1"/>
</dbReference>
<dbReference type="OrthoDB" id="442460at2759"/>
<feature type="compositionally biased region" description="Basic and acidic residues" evidence="6">
    <location>
        <begin position="1032"/>
        <end position="1047"/>
    </location>
</feature>
<dbReference type="InterPro" id="IPR003653">
    <property type="entry name" value="Peptidase_C48_C"/>
</dbReference>
<reference evidence="9" key="2">
    <citation type="journal article" date="2018" name="BMC Genomics">
        <title>A manually annotated Actinidia chinensis var. chinensis (kiwifruit) genome highlights the challenges associated with draft genomes and gene prediction in plants.</title>
        <authorList>
            <person name="Pilkington S.M."/>
            <person name="Crowhurst R."/>
            <person name="Hilario E."/>
            <person name="Nardozza S."/>
            <person name="Fraser L."/>
            <person name="Peng Y."/>
            <person name="Gunaseelan K."/>
            <person name="Simpson R."/>
            <person name="Tahir J."/>
            <person name="Deroles S.C."/>
            <person name="Templeton K."/>
            <person name="Luo Z."/>
            <person name="Davy M."/>
            <person name="Cheng C."/>
            <person name="McNeilage M."/>
            <person name="Scaglione D."/>
            <person name="Liu Y."/>
            <person name="Zhang Q."/>
            <person name="Datson P."/>
            <person name="De Silva N."/>
            <person name="Gardiner S.E."/>
            <person name="Bassett H."/>
            <person name="Chagne D."/>
            <person name="McCallum J."/>
            <person name="Dzierzon H."/>
            <person name="Deng C."/>
            <person name="Wang Y.Y."/>
            <person name="Barron L."/>
            <person name="Manako K."/>
            <person name="Bowen J."/>
            <person name="Foster T.M."/>
            <person name="Erridge Z.A."/>
            <person name="Tiffin H."/>
            <person name="Waite C.N."/>
            <person name="Davies K.M."/>
            <person name="Grierson E.P."/>
            <person name="Laing W.A."/>
            <person name="Kirk R."/>
            <person name="Chen X."/>
            <person name="Wood M."/>
            <person name="Montefiori M."/>
            <person name="Brummell D.A."/>
            <person name="Schwinn K.E."/>
            <person name="Catanach A."/>
            <person name="Fullerton C."/>
            <person name="Li D."/>
            <person name="Meiyalaghan S."/>
            <person name="Nieuwenhuizen N."/>
            <person name="Read N."/>
            <person name="Prakash R."/>
            <person name="Hunter D."/>
            <person name="Zhang H."/>
            <person name="McKenzie M."/>
            <person name="Knabel M."/>
            <person name="Harris A."/>
            <person name="Allan A.C."/>
            <person name="Gleave A."/>
            <person name="Chen A."/>
            <person name="Janssen B.J."/>
            <person name="Plunkett B."/>
            <person name="Ampomah-Dwamena C."/>
            <person name="Voogd C."/>
            <person name="Leif D."/>
            <person name="Lafferty D."/>
            <person name="Souleyre E.J.F."/>
            <person name="Varkonyi-Gasic E."/>
            <person name="Gambi F."/>
            <person name="Hanley J."/>
            <person name="Yao J.L."/>
            <person name="Cheung J."/>
            <person name="David K.M."/>
            <person name="Warren B."/>
            <person name="Marsh K."/>
            <person name="Snowden K.C."/>
            <person name="Lin-Wang K."/>
            <person name="Brian L."/>
            <person name="Martinez-Sanchez M."/>
            <person name="Wang M."/>
            <person name="Ileperuma N."/>
            <person name="Macnee N."/>
            <person name="Campin R."/>
            <person name="McAtee P."/>
            <person name="Drummond R.S.M."/>
            <person name="Espley R.V."/>
            <person name="Ireland H.S."/>
            <person name="Wu R."/>
            <person name="Atkinson R.G."/>
            <person name="Karunairetnam S."/>
            <person name="Bulley S."/>
            <person name="Chunkath S."/>
            <person name="Hanley Z."/>
            <person name="Storey R."/>
            <person name="Thrimawithana A.H."/>
            <person name="Thomson S."/>
            <person name="David C."/>
            <person name="Testolin R."/>
            <person name="Huang H."/>
            <person name="Hellens R.P."/>
            <person name="Schaffer R.J."/>
        </authorList>
    </citation>
    <scope>NUCLEOTIDE SEQUENCE [LARGE SCALE GENOMIC DNA]</scope>
    <source>
        <strain evidence="9">cv. Red5</strain>
    </source>
</reference>
<dbReference type="InterPro" id="IPR038765">
    <property type="entry name" value="Papain-like_cys_pep_sf"/>
</dbReference>
<feature type="region of interest" description="Disordered" evidence="6">
    <location>
        <begin position="923"/>
        <end position="944"/>
    </location>
</feature>
<dbReference type="InParanoid" id="A0A2R6R2Y2"/>
<dbReference type="GO" id="GO:0006508">
    <property type="term" value="P:proteolysis"/>
    <property type="evidence" value="ECO:0007669"/>
    <property type="project" value="UniProtKB-KW"/>
</dbReference>
<dbReference type="FunCoup" id="A0A2R6R2Y2">
    <property type="interactions" value="3855"/>
</dbReference>
<dbReference type="Pfam" id="PF02902">
    <property type="entry name" value="Peptidase_C48"/>
    <property type="match status" value="1"/>
</dbReference>
<evidence type="ECO:0000313" key="9">
    <source>
        <dbReference type="Proteomes" id="UP000241394"/>
    </source>
</evidence>
<dbReference type="Pfam" id="PF25352">
    <property type="entry name" value="PH_ULP"/>
    <property type="match status" value="1"/>
</dbReference>
<dbReference type="EMBL" id="NKQK01000010">
    <property type="protein sequence ID" value="PSS19601.1"/>
    <property type="molecule type" value="Genomic_DNA"/>
</dbReference>
<feature type="domain" description="Ubiquitin-like protease family profile" evidence="7">
    <location>
        <begin position="373"/>
        <end position="567"/>
    </location>
</feature>
<dbReference type="InterPro" id="IPR057375">
    <property type="entry name" value="ULP2A/B_PH"/>
</dbReference>
<evidence type="ECO:0000256" key="1">
    <source>
        <dbReference type="ARBA" id="ARBA00005234"/>
    </source>
</evidence>
<feature type="compositionally biased region" description="Acidic residues" evidence="6">
    <location>
        <begin position="156"/>
        <end position="168"/>
    </location>
</feature>
<comment type="function">
    <text evidence="5">Protease that catalyzes two essential functions in the SUMO pathway: processing of full-length SUMOs to their mature forms and deconjugation of SUMO from targeted proteins.</text>
</comment>
<dbReference type="Gramene" id="PSS19601">
    <property type="protein sequence ID" value="PSS19601"/>
    <property type="gene ID" value="CEY00_Acc11697"/>
</dbReference>
<comment type="similarity">
    <text evidence="1">Belongs to the peptidase C48 family.</text>
</comment>
<keyword evidence="4" id="KW-0378">Hydrolase</keyword>
<feature type="compositionally biased region" description="Basic and acidic residues" evidence="6">
    <location>
        <begin position="1000"/>
        <end position="1010"/>
    </location>
</feature>
<evidence type="ECO:0000256" key="4">
    <source>
        <dbReference type="ARBA" id="ARBA00022801"/>
    </source>
</evidence>
<feature type="region of interest" description="Disordered" evidence="6">
    <location>
        <begin position="132"/>
        <end position="185"/>
    </location>
</feature>
<keyword evidence="2 8" id="KW-0645">Protease</keyword>
<evidence type="ECO:0000256" key="6">
    <source>
        <dbReference type="SAM" id="MobiDB-lite"/>
    </source>
</evidence>
<dbReference type="Gene3D" id="3.30.310.130">
    <property type="entry name" value="Ubiquitin-related"/>
    <property type="match status" value="1"/>
</dbReference>
<dbReference type="GO" id="GO:0008234">
    <property type="term" value="F:cysteine-type peptidase activity"/>
    <property type="evidence" value="ECO:0007669"/>
    <property type="project" value="InterPro"/>
</dbReference>
<organism evidence="8 9">
    <name type="scientific">Actinidia chinensis var. chinensis</name>
    <name type="common">Chinese soft-hair kiwi</name>
    <dbReference type="NCBI Taxonomy" id="1590841"/>
    <lineage>
        <taxon>Eukaryota</taxon>
        <taxon>Viridiplantae</taxon>
        <taxon>Streptophyta</taxon>
        <taxon>Embryophyta</taxon>
        <taxon>Tracheophyta</taxon>
        <taxon>Spermatophyta</taxon>
        <taxon>Magnoliopsida</taxon>
        <taxon>eudicotyledons</taxon>
        <taxon>Gunneridae</taxon>
        <taxon>Pentapetalae</taxon>
        <taxon>asterids</taxon>
        <taxon>Ericales</taxon>
        <taxon>Actinidiaceae</taxon>
        <taxon>Actinidia</taxon>
    </lineage>
</organism>
<dbReference type="PANTHER" id="PTHR47764:SF2">
    <property type="entry name" value="UBIQUITIN-LIKE PROTEASE FAMILY PROFILE DOMAIN-CONTAINING PROTEIN"/>
    <property type="match status" value="1"/>
</dbReference>
<evidence type="ECO:0000256" key="5">
    <source>
        <dbReference type="ARBA" id="ARBA00057729"/>
    </source>
</evidence>
<dbReference type="AlphaFoldDB" id="A0A2R6R2Y2"/>
<dbReference type="STRING" id="1590841.A0A2R6R2Y2"/>
<protein>
    <submittedName>
        <fullName evidence="8">Ubiquitin-like-specific protease 2B</fullName>
    </submittedName>
</protein>
<feature type="region of interest" description="Disordered" evidence="6">
    <location>
        <begin position="770"/>
        <end position="844"/>
    </location>
</feature>
<proteinExistence type="inferred from homology"/>
<evidence type="ECO:0000313" key="8">
    <source>
        <dbReference type="EMBL" id="PSS19601.1"/>
    </source>
</evidence>
<gene>
    <name evidence="8" type="ORF">CEY00_Acc11697</name>
</gene>
<evidence type="ECO:0000256" key="3">
    <source>
        <dbReference type="ARBA" id="ARBA00022786"/>
    </source>
</evidence>
<feature type="compositionally biased region" description="Basic and acidic residues" evidence="6">
    <location>
        <begin position="801"/>
        <end position="818"/>
    </location>
</feature>
<reference evidence="8 9" key="1">
    <citation type="submission" date="2017-07" db="EMBL/GenBank/DDBJ databases">
        <title>An improved, manually edited Actinidia chinensis var. chinensis (kiwifruit) genome highlights the challenges associated with draft genomes and gene prediction in plants.</title>
        <authorList>
            <person name="Pilkington S."/>
            <person name="Crowhurst R."/>
            <person name="Hilario E."/>
            <person name="Nardozza S."/>
            <person name="Fraser L."/>
            <person name="Peng Y."/>
            <person name="Gunaseelan K."/>
            <person name="Simpson R."/>
            <person name="Tahir J."/>
            <person name="Deroles S."/>
            <person name="Templeton K."/>
            <person name="Luo Z."/>
            <person name="Davy M."/>
            <person name="Cheng C."/>
            <person name="Mcneilage M."/>
            <person name="Scaglione D."/>
            <person name="Liu Y."/>
            <person name="Zhang Q."/>
            <person name="Datson P."/>
            <person name="De Silva N."/>
            <person name="Gardiner S."/>
            <person name="Bassett H."/>
            <person name="Chagne D."/>
            <person name="Mccallum J."/>
            <person name="Dzierzon H."/>
            <person name="Deng C."/>
            <person name="Wang Y.-Y."/>
            <person name="Barron N."/>
            <person name="Manako K."/>
            <person name="Bowen J."/>
            <person name="Foster T."/>
            <person name="Erridge Z."/>
            <person name="Tiffin H."/>
            <person name="Waite C."/>
            <person name="Davies K."/>
            <person name="Grierson E."/>
            <person name="Laing W."/>
            <person name="Kirk R."/>
            <person name="Chen X."/>
            <person name="Wood M."/>
            <person name="Montefiori M."/>
            <person name="Brummell D."/>
            <person name="Schwinn K."/>
            <person name="Catanach A."/>
            <person name="Fullerton C."/>
            <person name="Li D."/>
            <person name="Meiyalaghan S."/>
            <person name="Nieuwenhuizen N."/>
            <person name="Read N."/>
            <person name="Prakash R."/>
            <person name="Hunter D."/>
            <person name="Zhang H."/>
            <person name="Mckenzie M."/>
            <person name="Knabel M."/>
            <person name="Harris A."/>
            <person name="Allan A."/>
            <person name="Chen A."/>
            <person name="Janssen B."/>
            <person name="Plunkett B."/>
            <person name="Dwamena C."/>
            <person name="Voogd C."/>
            <person name="Leif D."/>
            <person name="Lafferty D."/>
            <person name="Souleyre E."/>
            <person name="Varkonyi-Gasic E."/>
            <person name="Gambi F."/>
            <person name="Hanley J."/>
            <person name="Yao J.-L."/>
            <person name="Cheung J."/>
            <person name="David K."/>
            <person name="Warren B."/>
            <person name="Marsh K."/>
            <person name="Snowden K."/>
            <person name="Lin-Wang K."/>
            <person name="Brian L."/>
            <person name="Martinez-Sanchez M."/>
            <person name="Wang M."/>
            <person name="Ileperuma N."/>
            <person name="Macnee N."/>
            <person name="Campin R."/>
            <person name="Mcatee P."/>
            <person name="Drummond R."/>
            <person name="Espley R."/>
            <person name="Ireland H."/>
            <person name="Wu R."/>
            <person name="Atkinson R."/>
            <person name="Karunairetnam S."/>
            <person name="Bulley S."/>
            <person name="Chunkath S."/>
            <person name="Hanley Z."/>
            <person name="Storey R."/>
            <person name="Thrimawithana A."/>
            <person name="Thomson S."/>
            <person name="David C."/>
            <person name="Testolin R."/>
        </authorList>
    </citation>
    <scope>NUCLEOTIDE SEQUENCE [LARGE SCALE GENOMIC DNA]</scope>
    <source>
        <strain evidence="9">cv. Red5</strain>
        <tissue evidence="8">Young leaf</tissue>
    </source>
</reference>
<dbReference type="PANTHER" id="PTHR47764">
    <property type="entry name" value="UBIQUITIN-LIKE-SPECIFIC PROTEASE 2B-RELATED"/>
    <property type="match status" value="1"/>
</dbReference>
<keyword evidence="9" id="KW-1185">Reference proteome</keyword>
<dbReference type="OMA" id="ESMNERS"/>
<dbReference type="PROSITE" id="PS50600">
    <property type="entry name" value="ULP_PROTEASE"/>
    <property type="match status" value="1"/>
</dbReference>
<feature type="region of interest" description="Disordered" evidence="6">
    <location>
        <begin position="989"/>
        <end position="1047"/>
    </location>
</feature>
<name>A0A2R6R2Y2_ACTCC</name>
<feature type="compositionally biased region" description="Low complexity" evidence="6">
    <location>
        <begin position="132"/>
        <end position="142"/>
    </location>
</feature>
<dbReference type="SUPFAM" id="SSF54001">
    <property type="entry name" value="Cysteine proteinases"/>
    <property type="match status" value="1"/>
</dbReference>
<feature type="compositionally biased region" description="Polar residues" evidence="6">
    <location>
        <begin position="143"/>
        <end position="155"/>
    </location>
</feature>
<dbReference type="Proteomes" id="UP000241394">
    <property type="component" value="Chromosome LG10"/>
</dbReference>
<evidence type="ECO:0000259" key="7">
    <source>
        <dbReference type="PROSITE" id="PS50600"/>
    </source>
</evidence>
<comment type="caution">
    <text evidence="8">The sequence shown here is derived from an EMBL/GenBank/DDBJ whole genome shotgun (WGS) entry which is preliminary data.</text>
</comment>
<evidence type="ECO:0000256" key="2">
    <source>
        <dbReference type="ARBA" id="ARBA00022670"/>
    </source>
</evidence>
<accession>A0A2R6R2Y2</accession>
<sequence>MNTDCKSFDVFDFKLEGEHTEIADAKCVSKFKNPGAMGTYNFLENVARGTSFQSKEMGDLSCIDIDTIDNDHNCDNAFSSIPLVANGDDLATKQMCGLDDVLLFNSTSQEQHPQFIPDKSGRLSAQLEPIASSPATASPSNSQLNCALQESPSSDESVDVIPDADESMSESSQSTSSDNLGDDVTLNGHGPSSDYCFGGWEMGNSNVAVVCPDYIVYRGRYYTESVLIFSSNCVELKGSTACKDQGTFSFQWGIDDIVDIESQWSERLRVAMVKLRLISRDAMQVEGGQGTAGIEELQFTAVELNWYKKQEEIMSLDVRYKALWNVVFDSDIGRDGEALPGQNGICISRKRYFPDFDEPFEEVVYPKGDSDAVAISKRDVDLLQPDTFVNDTIIDFYIKYLKNEMQPEETHRFHFFNSFFFRKLIDLDKDPLSAFESKAAFQRVRKWTRKVNLFEKDYVFIPVNFNYHWSLIVICHPGEVAKSQDEGMEKSLKVPCILHMDSIKGTHSGLKDLVQSYLWEEWRERQKEASEDISSKFFNLRFVPLELPQQQNSFDCGLFLLHYAERFLKDAPLNFSPFEITMFSNFLNVDWFPAAEPSLKRVHIQNLICKILETENSAATCSGNPCASISTHPQSNNEIETGVELISERCSPSKSCHKNLASSPSDQGIKITLLPASSECAGDSGLVLMEFFEAGATTGSFLDRPFQTFDRAASFNEFKGAISSVEEDVEVDAQFVFSESKTTHFQQTAENPEDCVFPFSSLGFGAETSWNTGIHESGPKDIDASSEISNCASDDPLEVEAEGKHTTGEDCSGEEKTDQLGSPSMENVDCSGEEKSDQLGSPSMENVECLRETDQLGSPSMENVECLRETLGSAPIKMVDIADSQSSNHILDYNGNANQPRSPSMENVDCLTESLASAPSEILDVADSPPSDHMLDSNSNADHLISSPTTLVVSHEDSDVEENRDDTCADDCLFGDTSLSETDRQEVLERLDDDSVSEPGRQEASKRIGDDSVPESDEVQPAKRLRLTPPSEGERTLKRSLSKDELL</sequence>